<accession>A0A5N7MIP3</accession>
<dbReference type="Pfam" id="PF13561">
    <property type="entry name" value="adh_short_C2"/>
    <property type="match status" value="1"/>
</dbReference>
<dbReference type="RefSeq" id="WP_152712925.1">
    <property type="nucleotide sequence ID" value="NZ_VOSJ01000058.1"/>
</dbReference>
<keyword evidence="2" id="KW-0560">Oxidoreductase</keyword>
<sequence>MPKLQDKIAVITGSDSGMGQAMAEEFAKEGAHVTVIFHTDEAGAQETRRRVEATGQRSFVQQADVCDEASVSALFEAVERELGTPDILVNNAGVGSSGSTVAETKTEEFDKVIRTDLYGPFFCCREFIRRRKAAGPGGKILNITSVHEAIPSPMNAAYGAAKGGLLTFTRSLALELAPERINVNAIAPGLIRTPMTIKRTDDPEKRREEMPNIPWNRPGEPREIAKLALYLVSEDADYVTGQSFTIDGGLEMNWGQGA</sequence>
<dbReference type="Proteomes" id="UP000403266">
    <property type="component" value="Unassembled WGS sequence"/>
</dbReference>
<dbReference type="EMBL" id="VOSK01000060">
    <property type="protein sequence ID" value="MPR26763.1"/>
    <property type="molecule type" value="Genomic_DNA"/>
</dbReference>
<dbReference type="GO" id="GO:0047936">
    <property type="term" value="F:glucose 1-dehydrogenase [NAD(P)+] activity"/>
    <property type="evidence" value="ECO:0007669"/>
    <property type="project" value="UniProtKB-EC"/>
</dbReference>
<dbReference type="InterPro" id="IPR036291">
    <property type="entry name" value="NAD(P)-bd_dom_sf"/>
</dbReference>
<comment type="similarity">
    <text evidence="1">Belongs to the short-chain dehydrogenases/reductases (SDR) family.</text>
</comment>
<dbReference type="NCBIfam" id="NF005559">
    <property type="entry name" value="PRK07231.1"/>
    <property type="match status" value="1"/>
</dbReference>
<dbReference type="InterPro" id="IPR020904">
    <property type="entry name" value="Sc_DH/Rdtase_CS"/>
</dbReference>
<protein>
    <submittedName>
        <fullName evidence="2">Glucose 1-dehydrogenase</fullName>
        <ecNumber evidence="2">1.1.1.47</ecNumber>
    </submittedName>
</protein>
<dbReference type="InterPro" id="IPR002347">
    <property type="entry name" value="SDR_fam"/>
</dbReference>
<dbReference type="SUPFAM" id="SSF51735">
    <property type="entry name" value="NAD(P)-binding Rossmann-fold domains"/>
    <property type="match status" value="1"/>
</dbReference>
<dbReference type="PRINTS" id="PR00081">
    <property type="entry name" value="GDHRDH"/>
</dbReference>
<proteinExistence type="inferred from homology"/>
<dbReference type="PRINTS" id="PR00080">
    <property type="entry name" value="SDRFAMILY"/>
</dbReference>
<comment type="caution">
    <text evidence="2">The sequence shown here is derived from an EMBL/GenBank/DDBJ whole genome shotgun (WGS) entry which is preliminary data.</text>
</comment>
<organism evidence="2 3">
    <name type="scientific">Microvirga tunisiensis</name>
    <dbReference type="NCBI Taxonomy" id="2108360"/>
    <lineage>
        <taxon>Bacteria</taxon>
        <taxon>Pseudomonadati</taxon>
        <taxon>Pseudomonadota</taxon>
        <taxon>Alphaproteobacteria</taxon>
        <taxon>Hyphomicrobiales</taxon>
        <taxon>Methylobacteriaceae</taxon>
        <taxon>Microvirga</taxon>
    </lineage>
</organism>
<gene>
    <name evidence="2" type="ORF">FS320_16435</name>
</gene>
<evidence type="ECO:0000313" key="2">
    <source>
        <dbReference type="EMBL" id="MPR26763.1"/>
    </source>
</evidence>
<dbReference type="PANTHER" id="PTHR42760:SF132">
    <property type="entry name" value="SHORT-CHAIN DEHYDROGENASE_REDUCTASE FAMILY PROTEIN"/>
    <property type="match status" value="1"/>
</dbReference>
<name>A0A5N7MIP3_9HYPH</name>
<dbReference type="Gene3D" id="3.40.50.720">
    <property type="entry name" value="NAD(P)-binding Rossmann-like Domain"/>
    <property type="match status" value="1"/>
</dbReference>
<dbReference type="AlphaFoldDB" id="A0A5N7MIP3"/>
<dbReference type="PROSITE" id="PS00061">
    <property type="entry name" value="ADH_SHORT"/>
    <property type="match status" value="1"/>
</dbReference>
<evidence type="ECO:0000256" key="1">
    <source>
        <dbReference type="ARBA" id="ARBA00006484"/>
    </source>
</evidence>
<evidence type="ECO:0000313" key="3">
    <source>
        <dbReference type="Proteomes" id="UP000403266"/>
    </source>
</evidence>
<reference evidence="2 3" key="1">
    <citation type="journal article" date="2019" name="Syst. Appl. Microbiol.">
        <title>Microvirga tunisiensis sp. nov., a root nodule symbiotic bacterium isolated from Lupinus micranthus and L. luteus grown in Northern Tunisia.</title>
        <authorList>
            <person name="Msaddak A."/>
            <person name="Rejili M."/>
            <person name="Duran D."/>
            <person name="Mars M."/>
            <person name="Palacios J.M."/>
            <person name="Ruiz-Argueso T."/>
            <person name="Rey L."/>
            <person name="Imperial J."/>
        </authorList>
    </citation>
    <scope>NUCLEOTIDE SEQUENCE [LARGE SCALE GENOMIC DNA]</scope>
    <source>
        <strain evidence="2 3">Lmie10</strain>
    </source>
</reference>
<keyword evidence="3" id="KW-1185">Reference proteome</keyword>
<dbReference type="FunFam" id="3.40.50.720:FF:000084">
    <property type="entry name" value="Short-chain dehydrogenase reductase"/>
    <property type="match status" value="1"/>
</dbReference>
<dbReference type="OrthoDB" id="9790146at2"/>
<dbReference type="PANTHER" id="PTHR42760">
    <property type="entry name" value="SHORT-CHAIN DEHYDROGENASES/REDUCTASES FAMILY MEMBER"/>
    <property type="match status" value="1"/>
</dbReference>
<dbReference type="EC" id="1.1.1.47" evidence="2"/>